<feature type="binding site" evidence="4">
    <location>
        <position position="150"/>
    </location>
    <ligand>
        <name>Zn(2+)</name>
        <dbReference type="ChEBI" id="CHEBI:29105"/>
        <note>catalytic</note>
    </ligand>
</feature>
<gene>
    <name evidence="9" type="ORF">HETIRDRAFT_31615</name>
</gene>
<dbReference type="InterPro" id="IPR024079">
    <property type="entry name" value="MetalloPept_cat_dom_sf"/>
</dbReference>
<dbReference type="InterPro" id="IPR036436">
    <property type="entry name" value="Disintegrin_dom_sf"/>
</dbReference>
<evidence type="ECO:0000256" key="4">
    <source>
        <dbReference type="PROSITE-ProRule" id="PRU00276"/>
    </source>
</evidence>
<proteinExistence type="predicted"/>
<dbReference type="Pfam" id="PF13688">
    <property type="entry name" value="Reprolysin_5"/>
    <property type="match status" value="1"/>
</dbReference>
<keyword evidence="6" id="KW-1133">Transmembrane helix</keyword>
<feature type="active site" evidence="4">
    <location>
        <position position="147"/>
    </location>
</feature>
<dbReference type="SUPFAM" id="SSF57552">
    <property type="entry name" value="Blood coagulation inhibitor (disintegrin)"/>
    <property type="match status" value="1"/>
</dbReference>
<keyword evidence="1" id="KW-1015">Disulfide bond</keyword>
<dbReference type="RefSeq" id="XP_009540300.1">
    <property type="nucleotide sequence ID" value="XM_009542005.1"/>
</dbReference>
<keyword evidence="10" id="KW-1185">Reference proteome</keyword>
<feature type="binding site" evidence="4">
    <location>
        <position position="146"/>
    </location>
    <ligand>
        <name>Zn(2+)</name>
        <dbReference type="ChEBI" id="CHEBI:29105"/>
        <note>catalytic</note>
    </ligand>
</feature>
<feature type="domain" description="Disintegrin" evidence="7">
    <location>
        <begin position="233"/>
        <end position="321"/>
    </location>
</feature>
<dbReference type="Pfam" id="PF00200">
    <property type="entry name" value="Disintegrin"/>
    <property type="match status" value="1"/>
</dbReference>
<dbReference type="PANTHER" id="PTHR11905:SF159">
    <property type="entry name" value="ADAM METALLOPROTEASE"/>
    <property type="match status" value="1"/>
</dbReference>
<feature type="binding site" evidence="4">
    <location>
        <position position="156"/>
    </location>
    <ligand>
        <name>Zn(2+)</name>
        <dbReference type="ChEBI" id="CHEBI:29105"/>
        <note>catalytic</note>
    </ligand>
</feature>
<evidence type="ECO:0000256" key="2">
    <source>
        <dbReference type="ARBA" id="ARBA00056552"/>
    </source>
</evidence>
<feature type="region of interest" description="Disordered" evidence="5">
    <location>
        <begin position="476"/>
        <end position="537"/>
    </location>
</feature>
<keyword evidence="4" id="KW-0479">Metal-binding</keyword>
<protein>
    <recommendedName>
        <fullName evidence="3">Disintegrin and metalloproteinase domain-containing protein B</fullName>
    </recommendedName>
</protein>
<name>W4KRE7_HETIT</name>
<evidence type="ECO:0000256" key="3">
    <source>
        <dbReference type="ARBA" id="ARBA00074021"/>
    </source>
</evidence>
<keyword evidence="6" id="KW-0812">Transmembrane</keyword>
<dbReference type="PROSITE" id="PS50215">
    <property type="entry name" value="ADAM_MEPRO"/>
    <property type="match status" value="1"/>
</dbReference>
<evidence type="ECO:0000259" key="7">
    <source>
        <dbReference type="PROSITE" id="PS50214"/>
    </source>
</evidence>
<dbReference type="PROSITE" id="PS50214">
    <property type="entry name" value="DISINTEGRIN_2"/>
    <property type="match status" value="1"/>
</dbReference>
<organism evidence="9 10">
    <name type="scientific">Heterobasidion irregulare (strain TC 32-1)</name>
    <dbReference type="NCBI Taxonomy" id="747525"/>
    <lineage>
        <taxon>Eukaryota</taxon>
        <taxon>Fungi</taxon>
        <taxon>Dikarya</taxon>
        <taxon>Basidiomycota</taxon>
        <taxon>Agaricomycotina</taxon>
        <taxon>Agaricomycetes</taxon>
        <taxon>Russulales</taxon>
        <taxon>Bondarzewiaceae</taxon>
        <taxon>Heterobasidion</taxon>
        <taxon>Heterobasidion annosum species complex</taxon>
    </lineage>
</organism>
<feature type="compositionally biased region" description="Low complexity" evidence="5">
    <location>
        <begin position="481"/>
        <end position="494"/>
    </location>
</feature>
<dbReference type="GeneID" id="20670292"/>
<evidence type="ECO:0000256" key="6">
    <source>
        <dbReference type="SAM" id="Phobius"/>
    </source>
</evidence>
<dbReference type="SUPFAM" id="SSF55486">
    <property type="entry name" value="Metalloproteases ('zincins'), catalytic domain"/>
    <property type="match status" value="1"/>
</dbReference>
<dbReference type="GO" id="GO:0004222">
    <property type="term" value="F:metalloendopeptidase activity"/>
    <property type="evidence" value="ECO:0007669"/>
    <property type="project" value="InterPro"/>
</dbReference>
<feature type="domain" description="Peptidase M12B" evidence="8">
    <location>
        <begin position="1"/>
        <end position="208"/>
    </location>
</feature>
<dbReference type="InterPro" id="IPR001762">
    <property type="entry name" value="Disintegrin_dom"/>
</dbReference>
<evidence type="ECO:0000256" key="1">
    <source>
        <dbReference type="ARBA" id="ARBA00023157"/>
    </source>
</evidence>
<dbReference type="KEGG" id="hir:HETIRDRAFT_31615"/>
<dbReference type="SMART" id="SM00050">
    <property type="entry name" value="DISIN"/>
    <property type="match status" value="1"/>
</dbReference>
<accession>W4KRE7</accession>
<dbReference type="FunCoup" id="W4KRE7">
    <property type="interactions" value="27"/>
</dbReference>
<dbReference type="HOGENOM" id="CLU_507202_0_0_1"/>
<dbReference type="FunFam" id="4.10.70.10:FF:000003">
    <property type="entry name" value="Disintegrin and metalloproteinase domain-containing protein 17"/>
    <property type="match status" value="1"/>
</dbReference>
<dbReference type="InParanoid" id="W4KRE7"/>
<keyword evidence="4" id="KW-0862">Zinc</keyword>
<evidence type="ECO:0000313" key="9">
    <source>
        <dbReference type="EMBL" id="ETW87646.1"/>
    </source>
</evidence>
<dbReference type="Gene3D" id="4.10.70.10">
    <property type="entry name" value="Disintegrin domain"/>
    <property type="match status" value="1"/>
</dbReference>
<evidence type="ECO:0000256" key="5">
    <source>
        <dbReference type="SAM" id="MobiDB-lite"/>
    </source>
</evidence>
<evidence type="ECO:0000259" key="8">
    <source>
        <dbReference type="PROSITE" id="PS50215"/>
    </source>
</evidence>
<dbReference type="STRING" id="747525.W4KRE7"/>
<dbReference type="AlphaFoldDB" id="W4KRE7"/>
<comment type="caution">
    <text evidence="4">Lacks conserved residue(s) required for the propagation of feature annotation.</text>
</comment>
<evidence type="ECO:0000313" key="10">
    <source>
        <dbReference type="Proteomes" id="UP000030671"/>
    </source>
</evidence>
<dbReference type="Proteomes" id="UP000030671">
    <property type="component" value="Unassembled WGS sequence"/>
</dbReference>
<keyword evidence="6" id="KW-0472">Membrane</keyword>
<dbReference type="InterPro" id="IPR001590">
    <property type="entry name" value="Peptidase_M12B"/>
</dbReference>
<dbReference type="GO" id="GO:0006508">
    <property type="term" value="P:proteolysis"/>
    <property type="evidence" value="ECO:0007669"/>
    <property type="project" value="InterPro"/>
</dbReference>
<sequence>MGVAADCTYVQQYGSAQNATQQILHDWNTASALYKNTFNISLGIVELQIQNETCPTTADPKIPWNVDCSNVELDQRLSLFSQWRGQKGNDSAGLWHLMSGCPTGSEVGIAWLATLCQQTASGSGSSIVSGTAVSTAGRVEWQVVAHEIGHNFGAIHDCASGCNSTSPCCPMSASSCNANAQFIMSPVATDGEMQFSPCTIGNICSLLSGTSSAGKVTTSCLVDPDASRRTISLQMCGNGIVEDGEDCDPGPGRNSTCCNSATCKFTSGSVCDPDSSACCLSSCQFAPSTQVCRPAKDASCDTAEMCTGSSSSCPADIFAPNGKSCGSDGLACASGQCTSLSQQCQQVGSSMGLSQACPSQNDKSCSVSCQDPQSTNQCIVLGSSLIDGSPCGYGGNCQNGTCEAGSLLDTAKAWYVSNLQISIPVTVIVGIILILLVWGLGMCIKRNCTSRANKPPSSVPAIAGYRGQRIPSLQGTAPTSVARAPQPAAAVPRALRSGAPAQNSSHDRNGSGSSARSGGRNARDHWVDESQWNGPRR</sequence>
<dbReference type="Gene3D" id="3.40.390.10">
    <property type="entry name" value="Collagenase (Catalytic Domain)"/>
    <property type="match status" value="1"/>
</dbReference>
<dbReference type="eggNOG" id="KOG3607">
    <property type="taxonomic scope" value="Eukaryota"/>
</dbReference>
<feature type="compositionally biased region" description="Low complexity" evidence="5">
    <location>
        <begin position="510"/>
        <end position="520"/>
    </location>
</feature>
<reference evidence="9 10" key="1">
    <citation type="journal article" date="2012" name="New Phytol.">
        <title>Insight into trade-off between wood decay and parasitism from the genome of a fungal forest pathogen.</title>
        <authorList>
            <person name="Olson A."/>
            <person name="Aerts A."/>
            <person name="Asiegbu F."/>
            <person name="Belbahri L."/>
            <person name="Bouzid O."/>
            <person name="Broberg A."/>
            <person name="Canback B."/>
            <person name="Coutinho P.M."/>
            <person name="Cullen D."/>
            <person name="Dalman K."/>
            <person name="Deflorio G."/>
            <person name="van Diepen L.T."/>
            <person name="Dunand C."/>
            <person name="Duplessis S."/>
            <person name="Durling M."/>
            <person name="Gonthier P."/>
            <person name="Grimwood J."/>
            <person name="Fossdal C.G."/>
            <person name="Hansson D."/>
            <person name="Henrissat B."/>
            <person name="Hietala A."/>
            <person name="Himmelstrand K."/>
            <person name="Hoffmeister D."/>
            <person name="Hogberg N."/>
            <person name="James T.Y."/>
            <person name="Karlsson M."/>
            <person name="Kohler A."/>
            <person name="Kues U."/>
            <person name="Lee Y.H."/>
            <person name="Lin Y.C."/>
            <person name="Lind M."/>
            <person name="Lindquist E."/>
            <person name="Lombard V."/>
            <person name="Lucas S."/>
            <person name="Lunden K."/>
            <person name="Morin E."/>
            <person name="Murat C."/>
            <person name="Park J."/>
            <person name="Raffaello T."/>
            <person name="Rouze P."/>
            <person name="Salamov A."/>
            <person name="Schmutz J."/>
            <person name="Solheim H."/>
            <person name="Stahlberg J."/>
            <person name="Velez H."/>
            <person name="de Vries R.P."/>
            <person name="Wiebenga A."/>
            <person name="Woodward S."/>
            <person name="Yakovlev I."/>
            <person name="Garbelotto M."/>
            <person name="Martin F."/>
            <person name="Grigoriev I.V."/>
            <person name="Stenlid J."/>
        </authorList>
    </citation>
    <scope>NUCLEOTIDE SEQUENCE [LARGE SCALE GENOMIC DNA]</scope>
    <source>
        <strain evidence="9 10">TC 32-1</strain>
    </source>
</reference>
<dbReference type="EMBL" id="KI925454">
    <property type="protein sequence ID" value="ETW87646.1"/>
    <property type="molecule type" value="Genomic_DNA"/>
</dbReference>
<dbReference type="GO" id="GO:0046872">
    <property type="term" value="F:metal ion binding"/>
    <property type="evidence" value="ECO:0007669"/>
    <property type="project" value="UniProtKB-KW"/>
</dbReference>
<dbReference type="PANTHER" id="PTHR11905">
    <property type="entry name" value="ADAM A DISINTEGRIN AND METALLOPROTEASE DOMAIN"/>
    <property type="match status" value="1"/>
</dbReference>
<dbReference type="OrthoDB" id="5951731at2759"/>
<comment type="function">
    <text evidence="2">Probable zinc protease.</text>
</comment>
<feature type="transmembrane region" description="Helical" evidence="6">
    <location>
        <begin position="421"/>
        <end position="444"/>
    </location>
</feature>